<feature type="domain" description="VOC" evidence="8">
    <location>
        <begin position="139"/>
        <end position="267"/>
    </location>
</feature>
<feature type="domain" description="VOC" evidence="8">
    <location>
        <begin position="292"/>
        <end position="460"/>
    </location>
</feature>
<name>A0A8D0T0G8_PIG</name>
<dbReference type="CDD" id="cd08342">
    <property type="entry name" value="HPPD_N_like"/>
    <property type="match status" value="1"/>
</dbReference>
<dbReference type="Ensembl" id="ENSSSCT00055001792.1">
    <property type="protein sequence ID" value="ENSSSCP00055001351.1"/>
    <property type="gene ID" value="ENSSSCG00055001020.1"/>
</dbReference>
<evidence type="ECO:0000259" key="8">
    <source>
        <dbReference type="PROSITE" id="PS51819"/>
    </source>
</evidence>
<keyword evidence="5" id="KW-0560">Oxidoreductase</keyword>
<dbReference type="GO" id="GO:0046872">
    <property type="term" value="F:metal ion binding"/>
    <property type="evidence" value="ECO:0007669"/>
    <property type="project" value="UniProtKB-KW"/>
</dbReference>
<evidence type="ECO:0000256" key="1">
    <source>
        <dbReference type="ARBA" id="ARBA00001962"/>
    </source>
</evidence>
<sequence>MGRSGPKAAAQRPWEGAVLLPSPGTGVWAGGGRSHWLRPPSLLLGPSPCSAWFSGPPGGPQAAPVRGAQQGELRAPRGLSAASPGKRPRHALCEQKRTPTGFRRQAGDLRIAESTTRERPQGKDRRDADRTAMAAPVRRLCHVAFHVPAGQPLARDLQRFFGFRPLAVREADGWRQLALRSGDAVFLVNEGAGPGEPLYSLDPHHAVPGATNLCFDVADVGAAARALAALGCNVQVPPVTVQDAQGAATYAVVGSPAGNLSLTLLERPGFCGPFLPGFRPVSSVPGPGWVTHVDHLTLACPRSSSPKIMRWFHDCLGFHHLPLSPGEDPELGLEVAAGSGRGGLRLTALQAPTGSAVPTLVLAESLPGSLRGRDQVEQFLAQNGGPGLQHVGLYTPNIMEATERVAGAGGQLLTPPEAYYQQPGKEKQILAAGHEPRLLARHGILLDGDEGKFLLQVFTKSLFAEDTFFLELIQRQGATGFGQGNIRALWQSVQEHAARVCEA</sequence>
<dbReference type="Ensembl" id="ENSSSCT00025084428.1">
    <property type="protein sequence ID" value="ENSSSCP00025036730.1"/>
    <property type="gene ID" value="ENSSSCG00025061670.1"/>
</dbReference>
<dbReference type="InterPro" id="IPR005956">
    <property type="entry name" value="4OHPhenylPyrv_dOase"/>
</dbReference>
<evidence type="ECO:0000256" key="4">
    <source>
        <dbReference type="ARBA" id="ARBA00022737"/>
    </source>
</evidence>
<dbReference type="InterPro" id="IPR037523">
    <property type="entry name" value="VOC_core"/>
</dbReference>
<organism evidence="9 10">
    <name type="scientific">Sus scrofa</name>
    <name type="common">Pig</name>
    <dbReference type="NCBI Taxonomy" id="9823"/>
    <lineage>
        <taxon>Eukaryota</taxon>
        <taxon>Metazoa</taxon>
        <taxon>Chordata</taxon>
        <taxon>Craniata</taxon>
        <taxon>Vertebrata</taxon>
        <taxon>Euteleostomi</taxon>
        <taxon>Mammalia</taxon>
        <taxon>Eutheria</taxon>
        <taxon>Laurasiatheria</taxon>
        <taxon>Artiodactyla</taxon>
        <taxon>Suina</taxon>
        <taxon>Suidae</taxon>
        <taxon>Sus</taxon>
    </lineage>
</organism>
<dbReference type="PANTHER" id="PTHR11959:SF10">
    <property type="entry name" value="4-HYDROXYPHENYLPYRUVATE DIOXYGENASE-LIKE PROTEIN"/>
    <property type="match status" value="1"/>
</dbReference>
<dbReference type="GO" id="GO:0009072">
    <property type="term" value="P:aromatic amino acid metabolic process"/>
    <property type="evidence" value="ECO:0007669"/>
    <property type="project" value="InterPro"/>
</dbReference>
<dbReference type="GO" id="GO:0003868">
    <property type="term" value="F:4-hydroxyphenylpyruvate dioxygenase activity"/>
    <property type="evidence" value="ECO:0007669"/>
    <property type="project" value="InterPro"/>
</dbReference>
<reference evidence="9" key="1">
    <citation type="submission" date="2025-05" db="UniProtKB">
        <authorList>
            <consortium name="Ensembl"/>
        </authorList>
    </citation>
    <scope>IDENTIFICATION</scope>
</reference>
<dbReference type="SUPFAM" id="SSF54593">
    <property type="entry name" value="Glyoxalase/Bleomycin resistance protein/Dihydroxybiphenyl dioxygenase"/>
    <property type="match status" value="1"/>
</dbReference>
<dbReference type="InterPro" id="IPR041736">
    <property type="entry name" value="4OHPhenylPyrv_dOase_N"/>
</dbReference>
<dbReference type="Proteomes" id="UP000694725">
    <property type="component" value="Unplaced"/>
</dbReference>
<evidence type="ECO:0000256" key="3">
    <source>
        <dbReference type="ARBA" id="ARBA00022723"/>
    </source>
</evidence>
<feature type="region of interest" description="Disordered" evidence="7">
    <location>
        <begin position="1"/>
        <end position="24"/>
    </location>
</feature>
<dbReference type="CDD" id="cd07250">
    <property type="entry name" value="HPPD_C_like"/>
    <property type="match status" value="1"/>
</dbReference>
<comment type="cofactor">
    <cofactor evidence="1">
        <name>Fe cation</name>
        <dbReference type="ChEBI" id="CHEBI:24875"/>
    </cofactor>
</comment>
<keyword evidence="5" id="KW-0223">Dioxygenase</keyword>
<keyword evidence="3" id="KW-0479">Metal-binding</keyword>
<evidence type="ECO:0000256" key="7">
    <source>
        <dbReference type="SAM" id="MobiDB-lite"/>
    </source>
</evidence>
<comment type="similarity">
    <text evidence="2">Belongs to the 4HPPD family.</text>
</comment>
<evidence type="ECO:0000256" key="5">
    <source>
        <dbReference type="ARBA" id="ARBA00022964"/>
    </source>
</evidence>
<dbReference type="Proteomes" id="UP000694724">
    <property type="component" value="Unplaced"/>
</dbReference>
<protein>
    <recommendedName>
        <fullName evidence="8">VOC domain-containing protein</fullName>
    </recommendedName>
</protein>
<dbReference type="PANTHER" id="PTHR11959">
    <property type="entry name" value="4-HYDROXYPHENYLPYRUVATE DIOXYGENASE"/>
    <property type="match status" value="1"/>
</dbReference>
<evidence type="ECO:0000256" key="6">
    <source>
        <dbReference type="ARBA" id="ARBA00023004"/>
    </source>
</evidence>
<evidence type="ECO:0000256" key="2">
    <source>
        <dbReference type="ARBA" id="ARBA00005877"/>
    </source>
</evidence>
<dbReference type="Proteomes" id="UP000694727">
    <property type="component" value="Unplaced"/>
</dbReference>
<dbReference type="PROSITE" id="PS51819">
    <property type="entry name" value="VOC"/>
    <property type="match status" value="2"/>
</dbReference>
<dbReference type="InterPro" id="IPR041735">
    <property type="entry name" value="4OHPhenylPyrv_dOase_C"/>
</dbReference>
<evidence type="ECO:0000313" key="10">
    <source>
        <dbReference type="Proteomes" id="UP000694727"/>
    </source>
</evidence>
<dbReference type="InterPro" id="IPR029068">
    <property type="entry name" value="Glyas_Bleomycin-R_OHBP_Dase"/>
</dbReference>
<dbReference type="AlphaFoldDB" id="A0A8D0T0G8"/>
<accession>A0A8D0T0G8</accession>
<evidence type="ECO:0000313" key="9">
    <source>
        <dbReference type="Ensembl" id="ENSSSCP00025036730.1"/>
    </source>
</evidence>
<keyword evidence="4" id="KW-0677">Repeat</keyword>
<keyword evidence="6" id="KW-0408">Iron</keyword>
<dbReference type="Ensembl" id="ENSSSCT00065084577.1">
    <property type="protein sequence ID" value="ENSSSCP00065036905.1"/>
    <property type="gene ID" value="ENSSSCG00065061694.1"/>
</dbReference>
<dbReference type="Gene3D" id="3.10.180.10">
    <property type="entry name" value="2,3-Dihydroxybiphenyl 1,2-Dioxygenase, domain 1"/>
    <property type="match status" value="2"/>
</dbReference>
<proteinExistence type="inferred from homology"/>